<dbReference type="PROSITE" id="PS50020">
    <property type="entry name" value="WW_DOMAIN_2"/>
    <property type="match status" value="1"/>
</dbReference>
<dbReference type="InterPro" id="IPR001202">
    <property type="entry name" value="WW_dom"/>
</dbReference>
<accession>A0A812SA64</accession>
<feature type="compositionally biased region" description="Low complexity" evidence="1">
    <location>
        <begin position="1086"/>
        <end position="1105"/>
    </location>
</feature>
<protein>
    <submittedName>
        <fullName evidence="3">LkhA protein</fullName>
    </submittedName>
</protein>
<proteinExistence type="predicted"/>
<feature type="domain" description="WW" evidence="2">
    <location>
        <begin position="1722"/>
        <end position="1756"/>
    </location>
</feature>
<sequence length="2176" mass="241375">MDMRCDLCGADCTEVLYEFRCYQRMRAKDPRPPGGRRLHPFVSYISKECGRGLLGLQTEASKLRERIYRLVSESEGQATLETLEDLWRYASKSQRLVLTDELRYLARPEAGLPRRAAELKKAETIHGELHKEREDVFRALARAVAPGLNARDLAAVTVHHAEEQDENLDKAEGGGKSLEALQKTGGYLGQVATALRERRPLPAVPVQWDRADAVNCLRALVEAWAPLRVELHDALHGVEVFQHQKASRSKKKQKKKHKKEAADLEIELKLVFLPGCAELHGVTAQKCSKEQVQVLKSRREELLQQLREDYALLETFHGGQGRYSRAEDRAIQIPDEGQIKFEHVAEALGRITWPNCFTRNNVKPDGAPFIEAFPLGVVLNYCLGLVCSRATRLWPNLTKLLAKFIQQEQPDFRYTTVQLNKNYATKMHVDGNNHGPSYIIGLGDYTGGEVWIYDENGTVEMEIPCTLRGWSHLRPGQKVPGRLEDCRNKWLKFDGNTPHMTMPYTGFRISIVFFTRKGWLTMLTETKETLETSGFMLPGEEYLSLCTTKEDLQEKAKKVAKAPRKVEVVEDRPAIDSDDEVDEEEEADEVLRAEQDAAAWPSGNWAQSLRQCLYKDDSWQLADEARRLNVTICGSATAAGIALQEFLGNASFAIASAHMTGAGLRLFKRTCKPKHVFLDLDAALAGSGHCEVHHKACHVEQATQDLLFASIPCEPFLNLDPSKPSCFDDPRAATFLSVRSHLVRQQPRASLLHLEGWHLLPEASRSPVTSFLMEGQDPRSSRGPNEVLDWGLRRLENYGASLVEMSLTKFGVPLAGHDAFILLIHADCGGQEAADAAAKLVQAIGDLKQSERKMLPSCTVGALMLPEEDPRVVNGLKEAKQKEKADRAAGGRRKAPKSNTRQLTIEARELGLQPGDARYTEFLRGSKPPRDRWLKQALPDKVVILNLIYERCRQSGLDLANLCADLTQGFDPSGRRDDGLLPRPTHVSKARTDRPEYYSFSHHRPVVGQEILLCHGYPVWRMDFRGLSETEVLQVSARSPAVPAIGAVLAAAFAVMDLGPGRNMKIPKTRLLELVKDLADPPAQAAALPASAAAEASQSGNSSAAPDEDARLEGKAAALLNLVSHGTFGEAEAAKNKEKAKPGEAAQKIISALSAVAQKEDGDEEEGHGTKRKLEETAPAQAAEFVEFVEPLDWQVRLRKLNFGLDRISLEMILKWVTEAAEDREAQFSSDIIRVGLNEFIQRVPKEPIPDALIRERQAFTNKLKEAGFVDLAKGLDLAVRSMQFSERLASGSHQSCLHKQTQQSMPDYMNVVVRGCDRNGWPMRRVFLTHLSRVAAKSAEGEADGSAPFEGLIEFGKAGGWKYVVSWLGEDPQPSTWPAYTVLDDLGCSIASRDIPLKLFALLHRALTHPAYVQTVNPSFPSFPTAPAQSLSRLERHLTRAAAPALDQNAEESGLAEKSQRKIDEVASCGGQVGDLFQFLSKLLAFAWKVRKSGTESMGSSGLLELESQSKDLSSSYKSFTDIPGIGWSSVFGLVAGLIQDLDDIIKENMKAARQREARKKQEETSQRLVAGNHRVDEDARVVLSLLAGGRLLQRSPEGLKGCLARMKRLGDSMQELEKLKAPKPLLSTDAWEAGRKAIQSYCQMRLRCSKAFHWLQARQLGHCAKLLNSASLLECLDLLREEKEAQRLKALGLPHRCHDLLLSRVENDKLSRSQLDPKLEEVPDGWEQRTSRNLNLQYFQQVGSATMSWEWPLPIGLVSWRIDGSTGELMQQQEEDRLLASARVSSTMPKPGCAAFIEEGVCLLCQHEATSSHWASSEHGKRAAFWKQMSDRLAMSCVDLRMAEDEASQPGLAAAWRGELWQALRTPPSPPANVLAVFWRKVVLANLSPSCPAHAEHDADKVDGLRARLESALSAARIDEKGQDGKAEHEGAAVKVKSQANKLVPLIDFDRLRRNPSSIPAAVEAVKELRLALIAAPLYIRSTANQYGVATLRRAEAVIQKACLEPSFHVNVRAWLLKHQLESCLDVLAVRGVLDALQLKEAPKADATQSLPGRFVDALAKALYEGGDLRRMRGTRVLPDGWEMVYSRSVGLCYYHEIPPGGAQKGRNSGDVSRSDWQNAGLPKFPMPWLSVKGANVLTAFRTWSWMAQVSLCACCAGREVWSTSQELLTQTRS</sequence>
<evidence type="ECO:0000259" key="2">
    <source>
        <dbReference type="PROSITE" id="PS50020"/>
    </source>
</evidence>
<feature type="region of interest" description="Disordered" evidence="1">
    <location>
        <begin position="877"/>
        <end position="902"/>
    </location>
</feature>
<dbReference type="OrthoDB" id="79562at2759"/>
<gene>
    <name evidence="3" type="primary">lkhA</name>
    <name evidence="3" type="ORF">SNAT2548_LOCUS26035</name>
</gene>
<evidence type="ECO:0000313" key="4">
    <source>
        <dbReference type="Proteomes" id="UP000604046"/>
    </source>
</evidence>
<feature type="compositionally biased region" description="Basic and acidic residues" evidence="1">
    <location>
        <begin position="877"/>
        <end position="889"/>
    </location>
</feature>
<feature type="region of interest" description="Disordered" evidence="1">
    <location>
        <begin position="1156"/>
        <end position="1177"/>
    </location>
</feature>
<evidence type="ECO:0000313" key="3">
    <source>
        <dbReference type="EMBL" id="CAE7466148.1"/>
    </source>
</evidence>
<comment type="caution">
    <text evidence="3">The sequence shown here is derived from an EMBL/GenBank/DDBJ whole genome shotgun (WGS) entry which is preliminary data.</text>
</comment>
<feature type="compositionally biased region" description="Basic and acidic residues" evidence="1">
    <location>
        <begin position="1167"/>
        <end position="1176"/>
    </location>
</feature>
<name>A0A812SA64_9DINO</name>
<keyword evidence="4" id="KW-1185">Reference proteome</keyword>
<organism evidence="3 4">
    <name type="scientific">Symbiodinium natans</name>
    <dbReference type="NCBI Taxonomy" id="878477"/>
    <lineage>
        <taxon>Eukaryota</taxon>
        <taxon>Sar</taxon>
        <taxon>Alveolata</taxon>
        <taxon>Dinophyceae</taxon>
        <taxon>Suessiales</taxon>
        <taxon>Symbiodiniaceae</taxon>
        <taxon>Symbiodinium</taxon>
    </lineage>
</organism>
<reference evidence="3" key="1">
    <citation type="submission" date="2021-02" db="EMBL/GenBank/DDBJ databases">
        <authorList>
            <person name="Dougan E. K."/>
            <person name="Rhodes N."/>
            <person name="Thang M."/>
            <person name="Chan C."/>
        </authorList>
    </citation>
    <scope>NUCLEOTIDE SEQUENCE</scope>
</reference>
<dbReference type="EMBL" id="CAJNDS010002414">
    <property type="protein sequence ID" value="CAE7466148.1"/>
    <property type="molecule type" value="Genomic_DNA"/>
</dbReference>
<dbReference type="Proteomes" id="UP000604046">
    <property type="component" value="Unassembled WGS sequence"/>
</dbReference>
<evidence type="ECO:0000256" key="1">
    <source>
        <dbReference type="SAM" id="MobiDB-lite"/>
    </source>
</evidence>
<feature type="region of interest" description="Disordered" evidence="1">
    <location>
        <begin position="1086"/>
        <end position="1110"/>
    </location>
</feature>